<evidence type="ECO:0000259" key="1">
    <source>
        <dbReference type="Pfam" id="PF03028"/>
    </source>
</evidence>
<dbReference type="PANTHER" id="PTHR46961">
    <property type="entry name" value="DYNEIN HEAVY CHAIN 1, AXONEMAL-LIKE PROTEIN"/>
    <property type="match status" value="1"/>
</dbReference>
<feature type="domain" description="Dynein heavy chain AAA lid" evidence="2">
    <location>
        <begin position="349"/>
        <end position="484"/>
    </location>
</feature>
<dbReference type="GO" id="GO:0051959">
    <property type="term" value="F:dynein light intermediate chain binding"/>
    <property type="evidence" value="ECO:0007669"/>
    <property type="project" value="InterPro"/>
</dbReference>
<name>A0A8C0VV94_CASCN</name>
<dbReference type="GO" id="GO:0045505">
    <property type="term" value="F:dynein intermediate chain binding"/>
    <property type="evidence" value="ECO:0007669"/>
    <property type="project" value="InterPro"/>
</dbReference>
<dbReference type="Gene3D" id="1.10.8.1220">
    <property type="match status" value="1"/>
</dbReference>
<dbReference type="InterPro" id="IPR027417">
    <property type="entry name" value="P-loop_NTPase"/>
</dbReference>
<dbReference type="Gene3D" id="3.10.490.20">
    <property type="match status" value="1"/>
</dbReference>
<dbReference type="Gene3D" id="3.40.50.300">
    <property type="entry name" value="P-loop containing nucleotide triphosphate hydrolases"/>
    <property type="match status" value="1"/>
</dbReference>
<dbReference type="AlphaFoldDB" id="A0A8C0VV94"/>
<dbReference type="PANTHER" id="PTHR46961:SF14">
    <property type="entry name" value="DYNEIN HEAVY CHAIN 11, AXONEMAL"/>
    <property type="match status" value="1"/>
</dbReference>
<reference evidence="4" key="1">
    <citation type="submission" date="2023-09" db="UniProtKB">
        <authorList>
            <consortium name="Ensembl"/>
        </authorList>
    </citation>
    <scope>IDENTIFICATION</scope>
</reference>
<dbReference type="Pfam" id="PF18198">
    <property type="entry name" value="AAA_lid_11"/>
    <property type="match status" value="1"/>
</dbReference>
<dbReference type="Ensembl" id="ENSCCNT00000001774.1">
    <property type="protein sequence ID" value="ENSCCNP00000001341.1"/>
    <property type="gene ID" value="ENSCCNG00000001412.1"/>
</dbReference>
<dbReference type="Pfam" id="PF18199">
    <property type="entry name" value="Dynein_C"/>
    <property type="match status" value="1"/>
</dbReference>
<evidence type="ECO:0000259" key="2">
    <source>
        <dbReference type="Pfam" id="PF18198"/>
    </source>
</evidence>
<dbReference type="Gene3D" id="1.10.8.720">
    <property type="entry name" value="Region D6 of dynein motor"/>
    <property type="match status" value="1"/>
</dbReference>
<evidence type="ECO:0000313" key="4">
    <source>
        <dbReference type="Ensembl" id="ENSCCNP00000001341.1"/>
    </source>
</evidence>
<dbReference type="GO" id="GO:0008569">
    <property type="term" value="F:minus-end-directed microtubule motor activity"/>
    <property type="evidence" value="ECO:0007669"/>
    <property type="project" value="InterPro"/>
</dbReference>
<evidence type="ECO:0008006" key="5">
    <source>
        <dbReference type="Google" id="ProtNLM"/>
    </source>
</evidence>
<dbReference type="FunFam" id="1.20.1270.280:FF:000008">
    <property type="entry name" value="Dynein axonemal heavy chain 11"/>
    <property type="match status" value="1"/>
</dbReference>
<feature type="domain" description="Dynein heavy chain region D6 P-loop" evidence="1">
    <location>
        <begin position="197"/>
        <end position="317"/>
    </location>
</feature>
<dbReference type="InterPro" id="IPR041658">
    <property type="entry name" value="AAA_lid_11"/>
</dbReference>
<dbReference type="Pfam" id="PF03028">
    <property type="entry name" value="Dynein_heavy"/>
    <property type="match status" value="1"/>
</dbReference>
<dbReference type="InterPro" id="IPR043160">
    <property type="entry name" value="Dynein_C_barrel"/>
</dbReference>
<dbReference type="InterPro" id="IPR042219">
    <property type="entry name" value="AAA_lid_11_sf"/>
</dbReference>
<dbReference type="FunFam" id="3.10.490.20:FF:000002">
    <property type="entry name" value="Dynein axonemal heavy chain 17"/>
    <property type="match status" value="1"/>
</dbReference>
<dbReference type="GO" id="GO:0030286">
    <property type="term" value="C:dynein complex"/>
    <property type="evidence" value="ECO:0007669"/>
    <property type="project" value="InterPro"/>
</dbReference>
<dbReference type="InterPro" id="IPR041228">
    <property type="entry name" value="Dynein_C"/>
</dbReference>
<protein>
    <recommendedName>
        <fullName evidence="5">Dynein heavy chain 11, axonemal</fullName>
    </recommendedName>
</protein>
<dbReference type="InterPro" id="IPR004273">
    <property type="entry name" value="Dynein_heavy_D6_P-loop"/>
</dbReference>
<dbReference type="FunFam" id="1.10.8.720:FF:000002">
    <property type="entry name" value="Dynein heavy chain 9, axonemal"/>
    <property type="match status" value="1"/>
</dbReference>
<evidence type="ECO:0000259" key="3">
    <source>
        <dbReference type="Pfam" id="PF18199"/>
    </source>
</evidence>
<dbReference type="InterPro" id="IPR026983">
    <property type="entry name" value="DHC"/>
</dbReference>
<sequence length="788" mass="90657">MYKFGIAFNVLFHRAIKQADKAEDLQVRISVLMERITHTIFLYTSQALFEKDKLTFLSQMTFQILLRKKEINPLELDFLLRFAVEHTHPSPVTFLTTQSWSAVKAVAHMEEFRGIDRDVEGSAKQWRKWVESECPEKEKLPQEWKKKSLIQKLIILRALRPDRMTYALRNFVEEKLGAKYVERTRLDLSKAFEESSPCIPVFFILSPGVDALKDLEMLGKKLGFTIDLGKFHNVSLGQGQEMVAEMVLEKASKGGHWVILQNVHLVAKWLGTLEKLLEKFSQGSHRDYRVFLSAKSAPTPSEHIIPQGLLENAIKITNEPPTGMLANLHAALYNFDPDTPEMCSKEQEFKSILFSLCYFHACVAGRLRFGPQGWSRSYPFNSGDLTICASVLYNYLEANPSVPWEDLRYLFGEIMYGGHITDPWDRKLCRVYLEEFMNPSLLEDDLMLAPGFAAPPYLDYSGYHQYIEEMLPPESPALYGLHPNSEIEFLTVTSNTLFRTLLEMQPRNADSSEELGQFTDEKVKNVLDDILEKLPEEFNMAEIMQKTSNRSPYVVVCFQECERMNILIREIRVSLQQLDLSLKGEMTLSPDVEAMQSVLSHDRVPDTWSKLAYPSTYGLAQWFNDLLLRCRELDTWTQDLALPAVVWLSGFFNPQSFLTAIMQTMARKNEWPLDRMCLTVDVTKKMKEDYGHPPREGAYLHGLLMEGARWDAQAGTIVEARLKELRPIMPVIFAKAIPMDRQETKHTYECPVYKTKMRGPTYVWTFRLKSKEKTAKWVLAGVALVLEA</sequence>
<dbReference type="GO" id="GO:0007018">
    <property type="term" value="P:microtubule-based movement"/>
    <property type="evidence" value="ECO:0007669"/>
    <property type="project" value="InterPro"/>
</dbReference>
<dbReference type="FunFam" id="3.40.50.300:FF:000411">
    <property type="entry name" value="dynein heavy chain 17, axonemal"/>
    <property type="match status" value="1"/>
</dbReference>
<organism evidence="4">
    <name type="scientific">Castor canadensis</name>
    <name type="common">American beaver</name>
    <dbReference type="NCBI Taxonomy" id="51338"/>
    <lineage>
        <taxon>Eukaryota</taxon>
        <taxon>Metazoa</taxon>
        <taxon>Chordata</taxon>
        <taxon>Craniata</taxon>
        <taxon>Vertebrata</taxon>
        <taxon>Euteleostomi</taxon>
        <taxon>Mammalia</taxon>
        <taxon>Eutheria</taxon>
        <taxon>Euarchontoglires</taxon>
        <taxon>Glires</taxon>
        <taxon>Rodentia</taxon>
        <taxon>Castorimorpha</taxon>
        <taxon>Castoridae</taxon>
        <taxon>Castor</taxon>
    </lineage>
</organism>
<proteinExistence type="predicted"/>
<accession>A0A8C0VV94</accession>
<dbReference type="Gene3D" id="1.20.1270.280">
    <property type="match status" value="1"/>
</dbReference>
<feature type="domain" description="Dynein heavy chain C-terminal" evidence="3">
    <location>
        <begin position="493"/>
        <end position="786"/>
    </location>
</feature>